<evidence type="ECO:0000256" key="1">
    <source>
        <dbReference type="ARBA" id="ARBA00004651"/>
    </source>
</evidence>
<dbReference type="GO" id="GO:0022857">
    <property type="term" value="F:transmembrane transporter activity"/>
    <property type="evidence" value="ECO:0007669"/>
    <property type="project" value="InterPro"/>
</dbReference>
<evidence type="ECO:0000313" key="9">
    <source>
        <dbReference type="Proteomes" id="UP000650466"/>
    </source>
</evidence>
<protein>
    <submittedName>
        <fullName evidence="8">MFS transporter</fullName>
    </submittedName>
</protein>
<dbReference type="InterPro" id="IPR036259">
    <property type="entry name" value="MFS_trans_sf"/>
</dbReference>
<evidence type="ECO:0000256" key="2">
    <source>
        <dbReference type="ARBA" id="ARBA00022448"/>
    </source>
</evidence>
<dbReference type="InterPro" id="IPR011701">
    <property type="entry name" value="MFS"/>
</dbReference>
<dbReference type="PANTHER" id="PTHR23506:SF23">
    <property type="entry name" value="GH10249P"/>
    <property type="match status" value="1"/>
</dbReference>
<feature type="transmembrane region" description="Helical" evidence="6">
    <location>
        <begin position="207"/>
        <end position="228"/>
    </location>
</feature>
<dbReference type="Gene3D" id="1.20.1720.10">
    <property type="entry name" value="Multidrug resistance protein D"/>
    <property type="match status" value="1"/>
</dbReference>
<reference evidence="8" key="1">
    <citation type="submission" date="2020-09" db="EMBL/GenBank/DDBJ databases">
        <title>Draft Genome Sequence of Paenibacillus sp. WST5.</title>
        <authorList>
            <person name="Bao Z."/>
        </authorList>
    </citation>
    <scope>NUCLEOTIDE SEQUENCE</scope>
    <source>
        <strain evidence="8">WST5</strain>
    </source>
</reference>
<dbReference type="GO" id="GO:0005886">
    <property type="term" value="C:plasma membrane"/>
    <property type="evidence" value="ECO:0007669"/>
    <property type="project" value="UniProtKB-SubCell"/>
</dbReference>
<feature type="transmembrane region" description="Helical" evidence="6">
    <location>
        <begin position="292"/>
        <end position="309"/>
    </location>
</feature>
<dbReference type="Pfam" id="PF07690">
    <property type="entry name" value="MFS_1"/>
    <property type="match status" value="1"/>
</dbReference>
<feature type="transmembrane region" description="Helical" evidence="6">
    <location>
        <begin position="165"/>
        <end position="186"/>
    </location>
</feature>
<feature type="transmembrane region" description="Helical" evidence="6">
    <location>
        <begin position="42"/>
        <end position="61"/>
    </location>
</feature>
<dbReference type="SUPFAM" id="SSF103473">
    <property type="entry name" value="MFS general substrate transporter"/>
    <property type="match status" value="1"/>
</dbReference>
<feature type="domain" description="Major facilitator superfamily (MFS) profile" evidence="7">
    <location>
        <begin position="14"/>
        <end position="403"/>
    </location>
</feature>
<feature type="transmembrane region" description="Helical" evidence="6">
    <location>
        <begin position="349"/>
        <end position="368"/>
    </location>
</feature>
<evidence type="ECO:0000256" key="5">
    <source>
        <dbReference type="ARBA" id="ARBA00023136"/>
    </source>
</evidence>
<dbReference type="RefSeq" id="WP_188175855.1">
    <property type="nucleotide sequence ID" value="NZ_JACVVD010000006.1"/>
</dbReference>
<feature type="transmembrane region" description="Helical" evidence="6">
    <location>
        <begin position="248"/>
        <end position="271"/>
    </location>
</feature>
<evidence type="ECO:0000256" key="3">
    <source>
        <dbReference type="ARBA" id="ARBA00022692"/>
    </source>
</evidence>
<feature type="transmembrane region" description="Helical" evidence="6">
    <location>
        <begin position="315"/>
        <end position="337"/>
    </location>
</feature>
<gene>
    <name evidence="8" type="ORF">ICC18_18255</name>
</gene>
<dbReference type="PROSITE" id="PS50850">
    <property type="entry name" value="MFS"/>
    <property type="match status" value="1"/>
</dbReference>
<proteinExistence type="predicted"/>
<comment type="subcellular location">
    <subcellularLocation>
        <location evidence="1">Cell membrane</location>
        <topology evidence="1">Multi-pass membrane protein</topology>
    </subcellularLocation>
</comment>
<feature type="transmembrane region" description="Helical" evidence="6">
    <location>
        <begin position="105"/>
        <end position="126"/>
    </location>
</feature>
<dbReference type="Proteomes" id="UP000650466">
    <property type="component" value="Unassembled WGS sequence"/>
</dbReference>
<dbReference type="Gene3D" id="1.20.1250.20">
    <property type="entry name" value="MFS general substrate transporter like domains"/>
    <property type="match status" value="1"/>
</dbReference>
<feature type="transmembrane region" description="Helical" evidence="6">
    <location>
        <begin position="380"/>
        <end position="398"/>
    </location>
</feature>
<keyword evidence="9" id="KW-1185">Reference proteome</keyword>
<keyword evidence="4 6" id="KW-1133">Transmembrane helix</keyword>
<dbReference type="AlphaFoldDB" id="A0A926QKR3"/>
<feature type="transmembrane region" description="Helical" evidence="6">
    <location>
        <begin position="82"/>
        <end position="99"/>
    </location>
</feature>
<dbReference type="EMBL" id="JACVVD010000006">
    <property type="protein sequence ID" value="MBD0382063.1"/>
    <property type="molecule type" value="Genomic_DNA"/>
</dbReference>
<dbReference type="PANTHER" id="PTHR23506">
    <property type="entry name" value="GH10249P"/>
    <property type="match status" value="1"/>
</dbReference>
<keyword evidence="3 6" id="KW-0812">Transmembrane</keyword>
<keyword evidence="2" id="KW-0813">Transport</keyword>
<accession>A0A926QKR3</accession>
<sequence>MIRPQRKEHAHLKPIIVLALITAVSLFGDSMLYVVLPIHWKEVGLTSLIEVGILLSANRFVRLPLGPLIGWLYKKISIRTGVFLAVFIAGLTTLLYGWVDGFYTWLILRCIWGVAWSFFRLGSYFMILELSNDQNRGYFMGTYNGLYRIGSLVGMLAGSVCVESFGLRAVATTFGILAFLVLPAVYRCIPKAKKQIISKDAPTQKKLIIKLPALQGALISVFLVAMCLDGMLTATLSHLIDVHHKTSFAFYEIIIGAATLAGALQAVRWTLGSFMSPWFGRLSDRKWGRRPFLIGSLALSSVFMAAANLEIPFGLWLLDLLALLIISNLLTTILDALISDIANGPARTFIMTLYVVITDVGASMGPLFGYLSEHLIGLKMTYWLSAALLLLLSVSWFMSGNVKMRRNNFVNQ</sequence>
<name>A0A926QKR3_9BACL</name>
<dbReference type="InterPro" id="IPR020846">
    <property type="entry name" value="MFS_dom"/>
</dbReference>
<evidence type="ECO:0000313" key="8">
    <source>
        <dbReference type="EMBL" id="MBD0382063.1"/>
    </source>
</evidence>
<keyword evidence="5 6" id="KW-0472">Membrane</keyword>
<evidence type="ECO:0000259" key="7">
    <source>
        <dbReference type="PROSITE" id="PS50850"/>
    </source>
</evidence>
<organism evidence="8 9">
    <name type="scientific">Paenibacillus sedimenti</name>
    <dbReference type="NCBI Taxonomy" id="2770274"/>
    <lineage>
        <taxon>Bacteria</taxon>
        <taxon>Bacillati</taxon>
        <taxon>Bacillota</taxon>
        <taxon>Bacilli</taxon>
        <taxon>Bacillales</taxon>
        <taxon>Paenibacillaceae</taxon>
        <taxon>Paenibacillus</taxon>
    </lineage>
</organism>
<dbReference type="InterPro" id="IPR050930">
    <property type="entry name" value="MFS_Vesicular_Transporter"/>
</dbReference>
<evidence type="ECO:0000256" key="4">
    <source>
        <dbReference type="ARBA" id="ARBA00022989"/>
    </source>
</evidence>
<feature type="transmembrane region" description="Helical" evidence="6">
    <location>
        <begin position="12"/>
        <end position="36"/>
    </location>
</feature>
<evidence type="ECO:0000256" key="6">
    <source>
        <dbReference type="SAM" id="Phobius"/>
    </source>
</evidence>
<comment type="caution">
    <text evidence="8">The sequence shown here is derived from an EMBL/GenBank/DDBJ whole genome shotgun (WGS) entry which is preliminary data.</text>
</comment>